<dbReference type="AlphaFoldDB" id="A0A087T439"/>
<feature type="signal peptide" evidence="5">
    <location>
        <begin position="1"/>
        <end position="18"/>
    </location>
</feature>
<keyword evidence="8" id="KW-1185">Reference proteome</keyword>
<proteinExistence type="predicted"/>
<dbReference type="SUPFAM" id="SSF53822">
    <property type="entry name" value="Periplasmic binding protein-like I"/>
    <property type="match status" value="1"/>
</dbReference>
<dbReference type="STRING" id="407821.A0A087T439"/>
<gene>
    <name evidence="7" type="ORF">X975_16034</name>
</gene>
<evidence type="ECO:0000256" key="4">
    <source>
        <dbReference type="ARBA" id="ARBA00023136"/>
    </source>
</evidence>
<keyword evidence="7" id="KW-0675">Receptor</keyword>
<dbReference type="EMBL" id="KK113321">
    <property type="protein sequence ID" value="KFM59878.1"/>
    <property type="molecule type" value="Genomic_DNA"/>
</dbReference>
<dbReference type="Pfam" id="PF01094">
    <property type="entry name" value="ANF_receptor"/>
    <property type="match status" value="1"/>
</dbReference>
<keyword evidence="4" id="KW-0472">Membrane</keyword>
<evidence type="ECO:0000256" key="2">
    <source>
        <dbReference type="ARBA" id="ARBA00022692"/>
    </source>
</evidence>
<evidence type="ECO:0000256" key="3">
    <source>
        <dbReference type="ARBA" id="ARBA00022989"/>
    </source>
</evidence>
<evidence type="ECO:0000256" key="5">
    <source>
        <dbReference type="SAM" id="SignalP"/>
    </source>
</evidence>
<evidence type="ECO:0000259" key="6">
    <source>
        <dbReference type="Pfam" id="PF01094"/>
    </source>
</evidence>
<dbReference type="InterPro" id="IPR001828">
    <property type="entry name" value="ANF_lig-bd_rcpt"/>
</dbReference>
<accession>A0A087T439</accession>
<feature type="chain" id="PRO_5001829362" evidence="5">
    <location>
        <begin position="19"/>
        <end position="132"/>
    </location>
</feature>
<evidence type="ECO:0000313" key="8">
    <source>
        <dbReference type="Proteomes" id="UP000054359"/>
    </source>
</evidence>
<name>A0A087T439_STEMI</name>
<feature type="non-terminal residue" evidence="7">
    <location>
        <position position="132"/>
    </location>
</feature>
<protein>
    <submittedName>
        <fullName evidence="7">Glutamate receptor, ionotropic kainate 2</fullName>
    </submittedName>
</protein>
<comment type="subcellular location">
    <subcellularLocation>
        <location evidence="1">Membrane</location>
    </subcellularLocation>
</comment>
<feature type="domain" description="Receptor ligand binding region" evidence="6">
    <location>
        <begin position="37"/>
        <end position="115"/>
    </location>
</feature>
<evidence type="ECO:0000256" key="1">
    <source>
        <dbReference type="ARBA" id="ARBA00004370"/>
    </source>
</evidence>
<dbReference type="Proteomes" id="UP000054359">
    <property type="component" value="Unassembled WGS sequence"/>
</dbReference>
<keyword evidence="2" id="KW-0812">Transmembrane</keyword>
<evidence type="ECO:0000313" key="7">
    <source>
        <dbReference type="EMBL" id="KFM59878.1"/>
    </source>
</evidence>
<dbReference type="OrthoDB" id="5984008at2759"/>
<dbReference type="Gene3D" id="3.40.50.2300">
    <property type="match status" value="1"/>
</dbReference>
<dbReference type="GO" id="GO:0016020">
    <property type="term" value="C:membrane"/>
    <property type="evidence" value="ECO:0007669"/>
    <property type="project" value="UniProtKB-SubCell"/>
</dbReference>
<keyword evidence="3" id="KW-1133">Transmembrane helix</keyword>
<keyword evidence="5" id="KW-0732">Signal</keyword>
<organism evidence="7 8">
    <name type="scientific">Stegodyphus mimosarum</name>
    <name type="common">African social velvet spider</name>
    <dbReference type="NCBI Taxonomy" id="407821"/>
    <lineage>
        <taxon>Eukaryota</taxon>
        <taxon>Metazoa</taxon>
        <taxon>Ecdysozoa</taxon>
        <taxon>Arthropoda</taxon>
        <taxon>Chelicerata</taxon>
        <taxon>Arachnida</taxon>
        <taxon>Araneae</taxon>
        <taxon>Araneomorphae</taxon>
        <taxon>Entelegynae</taxon>
        <taxon>Eresoidea</taxon>
        <taxon>Eresidae</taxon>
        <taxon>Stegodyphus</taxon>
    </lineage>
</organism>
<dbReference type="OMA" id="WINEDEK"/>
<sequence length="132" mass="14867">MFMPSVLMILPFVCFSNGLPSIIKLGGLFETDEEEQQTVFDIAVNWINEDEKVLPKSTLVAYKESHESDNSFEVSKKVCKLLSFGMAGIFGPQSPVSATHVQSISDALEVPHIETRWDYKHKRDDLSINLHP</sequence>
<dbReference type="InterPro" id="IPR028082">
    <property type="entry name" value="Peripla_BP_I"/>
</dbReference>
<reference evidence="7 8" key="1">
    <citation type="submission" date="2013-11" db="EMBL/GenBank/DDBJ databases">
        <title>Genome sequencing of Stegodyphus mimosarum.</title>
        <authorList>
            <person name="Bechsgaard J."/>
        </authorList>
    </citation>
    <scope>NUCLEOTIDE SEQUENCE [LARGE SCALE GENOMIC DNA]</scope>
</reference>